<dbReference type="InterPro" id="IPR050228">
    <property type="entry name" value="Carboxylesterase_BioH"/>
</dbReference>
<evidence type="ECO:0000313" key="3">
    <source>
        <dbReference type="Proteomes" id="UP000002028"/>
    </source>
</evidence>
<dbReference type="InterPro" id="IPR000639">
    <property type="entry name" value="Epox_hydrolase-like"/>
</dbReference>
<dbReference type="eggNOG" id="COG2267">
    <property type="taxonomic scope" value="Bacteria"/>
</dbReference>
<name>D2QEL9_SPILD</name>
<dbReference type="EMBL" id="CP001769">
    <property type="protein sequence ID" value="ADB38271.1"/>
    <property type="molecule type" value="Genomic_DNA"/>
</dbReference>
<dbReference type="KEGG" id="sli:Slin_2250"/>
<sequence length="292" mass="31764">MKFETEPGFFIHADAWGDPQNPPVLLLHGGGQTRHSWGDTATVLADAGWYAVALDARGHGDSDWSDKAHYSIDYLADDLRKICTTFDQKPALVGASMGGMTALVAEGERGPSHPEPICSAIVLVDIAPRSEQKGIERIFAFMSQNLDGFATLDEAAEAVAAYLPNRPRPSDNSRLEKNLRLRPGPDGDQRYYWHWDPTMLAIWRHSTGPDKQTGNADRLYQAARSLTVPTLIVRGGISDVVSEKVMTEFLDAVPHVQSISVADAGHMVAGDSNHAFTRAVIDFLSGVSEVGN</sequence>
<accession>D2QEL9</accession>
<dbReference type="PANTHER" id="PTHR43194:SF2">
    <property type="entry name" value="PEROXISOMAL MEMBRANE PROTEIN LPX1"/>
    <property type="match status" value="1"/>
</dbReference>
<proteinExistence type="predicted"/>
<dbReference type="Pfam" id="PF00561">
    <property type="entry name" value="Abhydrolase_1"/>
    <property type="match status" value="1"/>
</dbReference>
<keyword evidence="3" id="KW-1185">Reference proteome</keyword>
<dbReference type="SUPFAM" id="SSF53474">
    <property type="entry name" value="alpha/beta-Hydrolases"/>
    <property type="match status" value="1"/>
</dbReference>
<dbReference type="HOGENOM" id="CLU_020336_31_0_10"/>
<dbReference type="GO" id="GO:0016787">
    <property type="term" value="F:hydrolase activity"/>
    <property type="evidence" value="ECO:0007669"/>
    <property type="project" value="UniProtKB-KW"/>
</dbReference>
<dbReference type="AlphaFoldDB" id="D2QEL9"/>
<evidence type="ECO:0000313" key="2">
    <source>
        <dbReference type="EMBL" id="ADB38271.1"/>
    </source>
</evidence>
<dbReference type="Gene3D" id="3.40.50.1820">
    <property type="entry name" value="alpha/beta hydrolase"/>
    <property type="match status" value="1"/>
</dbReference>
<dbReference type="PANTHER" id="PTHR43194">
    <property type="entry name" value="HYDROLASE ALPHA/BETA FOLD FAMILY"/>
    <property type="match status" value="1"/>
</dbReference>
<dbReference type="STRING" id="504472.Slin_2250"/>
<keyword evidence="2" id="KW-0378">Hydrolase</keyword>
<feature type="domain" description="AB hydrolase-1" evidence="1">
    <location>
        <begin position="22"/>
        <end position="268"/>
    </location>
</feature>
<dbReference type="RefSeq" id="WP_012926815.1">
    <property type="nucleotide sequence ID" value="NC_013730.1"/>
</dbReference>
<protein>
    <submittedName>
        <fullName evidence="2">Alpha/beta hydrolase fold protein</fullName>
    </submittedName>
</protein>
<dbReference type="InterPro" id="IPR000073">
    <property type="entry name" value="AB_hydrolase_1"/>
</dbReference>
<evidence type="ECO:0000259" key="1">
    <source>
        <dbReference type="Pfam" id="PF00561"/>
    </source>
</evidence>
<organism evidence="2 3">
    <name type="scientific">Spirosoma linguale (strain ATCC 33905 / DSM 74 / LMG 10896 / Claus 1)</name>
    <dbReference type="NCBI Taxonomy" id="504472"/>
    <lineage>
        <taxon>Bacteria</taxon>
        <taxon>Pseudomonadati</taxon>
        <taxon>Bacteroidota</taxon>
        <taxon>Cytophagia</taxon>
        <taxon>Cytophagales</taxon>
        <taxon>Cytophagaceae</taxon>
        <taxon>Spirosoma</taxon>
    </lineage>
</organism>
<dbReference type="Proteomes" id="UP000002028">
    <property type="component" value="Chromosome"/>
</dbReference>
<dbReference type="InterPro" id="IPR029058">
    <property type="entry name" value="AB_hydrolase_fold"/>
</dbReference>
<reference evidence="2 3" key="1">
    <citation type="journal article" date="2010" name="Stand. Genomic Sci.">
        <title>Complete genome sequence of Spirosoma linguale type strain (1).</title>
        <authorList>
            <person name="Lail K."/>
            <person name="Sikorski J."/>
            <person name="Saunders E."/>
            <person name="Lapidus A."/>
            <person name="Glavina Del Rio T."/>
            <person name="Copeland A."/>
            <person name="Tice H."/>
            <person name="Cheng J.-F."/>
            <person name="Lucas S."/>
            <person name="Nolan M."/>
            <person name="Bruce D."/>
            <person name="Goodwin L."/>
            <person name="Pitluck S."/>
            <person name="Ivanova N."/>
            <person name="Mavromatis K."/>
            <person name="Ovchinnikova G."/>
            <person name="Pati A."/>
            <person name="Chen A."/>
            <person name="Palaniappan K."/>
            <person name="Land M."/>
            <person name="Hauser L."/>
            <person name="Chang Y.-J."/>
            <person name="Jeffries C.D."/>
            <person name="Chain P."/>
            <person name="Brettin T."/>
            <person name="Detter J.C."/>
            <person name="Schuetze A."/>
            <person name="Rohde M."/>
            <person name="Tindall B.J."/>
            <person name="Goeker M."/>
            <person name="Bristow J."/>
            <person name="Eisen J.A."/>
            <person name="Markowitz V."/>
            <person name="Hugenholtz P."/>
            <person name="Kyrpides N.C."/>
            <person name="Klenk H.-P."/>
            <person name="Chen F."/>
        </authorList>
    </citation>
    <scope>NUCLEOTIDE SEQUENCE [LARGE SCALE GENOMIC DNA]</scope>
    <source>
        <strain evidence="3">ATCC 33905 / DSM 74 / LMG 10896 / Claus 1</strain>
    </source>
</reference>
<dbReference type="PRINTS" id="PR00412">
    <property type="entry name" value="EPOXHYDRLASE"/>
</dbReference>
<gene>
    <name evidence="2" type="ordered locus">Slin_2250</name>
</gene>